<dbReference type="PANTHER" id="PTHR13158">
    <property type="match status" value="1"/>
</dbReference>
<dbReference type="Gene3D" id="2.60.200.30">
    <property type="entry name" value="Probable inorganic polyphosphate/atp-NAD kinase, domain 2"/>
    <property type="match status" value="1"/>
</dbReference>
<sequence length="449" mass="50164">MVLWRRSALHQLQNSIQARGLTGSFHRSKPIASTAGSDDRAKSSMSRKASPDGRSIQAFRPKKVLVLSKITRYEFEKQKQSPLTDEELAEALAKKGSNLATLKKYHDFHKEQAHNIVKSLTERKIEAHIVNRYEYGPETVKWADAIITAGGDGTFLLGASMVKDARVPIIGVNTDPRRSEGYLCLPKEDSLSFPASLDKLLDQQFRWAYRQRIRVELSGPHAMEAPVELHEQELDFPRHKFADFAVDLDDKNEEPSSKDNATSTAPGTSSQETFSRVLPECALNEVFIGESLSSRVSYYEITVDNYPAQKQKSSGVAICTGTGSRSWAFNINKLTKQATASIINIIRETSLLPIPSEDEYIEMITSRFNDKLLFDPSDERMVYTVRDPVSNRVYGAENPRGYAQRVTIKSRCSDASLVIDGGSSYKFNDGATAVFTINPEDALRTVQLL</sequence>
<dbReference type="InterPro" id="IPR017437">
    <property type="entry name" value="ATP-NAD_kinase_PpnK-typ_C"/>
</dbReference>
<dbReference type="GO" id="GO:0006741">
    <property type="term" value="P:NADP+ biosynthetic process"/>
    <property type="evidence" value="ECO:0007669"/>
    <property type="project" value="InterPro"/>
</dbReference>
<dbReference type="InterPro" id="IPR002504">
    <property type="entry name" value="NADK"/>
</dbReference>
<keyword evidence="4" id="KW-0418">Kinase</keyword>
<evidence type="ECO:0000256" key="7">
    <source>
        <dbReference type="SAM" id="MobiDB-lite"/>
    </source>
</evidence>
<evidence type="ECO:0000256" key="2">
    <source>
        <dbReference type="ARBA" id="ARBA00012120"/>
    </source>
</evidence>
<dbReference type="EMBL" id="BDGG01000003">
    <property type="protein sequence ID" value="GAU96705.1"/>
    <property type="molecule type" value="Genomic_DNA"/>
</dbReference>
<evidence type="ECO:0000256" key="3">
    <source>
        <dbReference type="ARBA" id="ARBA00022679"/>
    </source>
</evidence>
<dbReference type="GO" id="GO:0003951">
    <property type="term" value="F:NAD+ kinase activity"/>
    <property type="evidence" value="ECO:0007669"/>
    <property type="project" value="UniProtKB-EC"/>
</dbReference>
<dbReference type="InterPro" id="IPR017438">
    <property type="entry name" value="ATP-NAD_kinase_N"/>
</dbReference>
<comment type="caution">
    <text evidence="8">The sequence shown here is derived from an EMBL/GenBank/DDBJ whole genome shotgun (WGS) entry which is preliminary data.</text>
</comment>
<dbReference type="OrthoDB" id="185618at2759"/>
<protein>
    <recommendedName>
        <fullName evidence="2">NAD(+) kinase</fullName>
        <ecNumber evidence="2">2.7.1.23</ecNumber>
    </recommendedName>
</protein>
<feature type="region of interest" description="Disordered" evidence="7">
    <location>
        <begin position="21"/>
        <end position="54"/>
    </location>
</feature>
<evidence type="ECO:0000313" key="9">
    <source>
        <dbReference type="Proteomes" id="UP000186922"/>
    </source>
</evidence>
<dbReference type="GO" id="GO:0005739">
    <property type="term" value="C:mitochondrion"/>
    <property type="evidence" value="ECO:0007669"/>
    <property type="project" value="TreeGrafter"/>
</dbReference>
<organism evidence="8 9">
    <name type="scientific">Ramazzottius varieornatus</name>
    <name type="common">Water bear</name>
    <name type="synonym">Tardigrade</name>
    <dbReference type="NCBI Taxonomy" id="947166"/>
    <lineage>
        <taxon>Eukaryota</taxon>
        <taxon>Metazoa</taxon>
        <taxon>Ecdysozoa</taxon>
        <taxon>Tardigrada</taxon>
        <taxon>Eutardigrada</taxon>
        <taxon>Parachela</taxon>
        <taxon>Hypsibioidea</taxon>
        <taxon>Ramazzottiidae</taxon>
        <taxon>Ramazzottius</taxon>
    </lineage>
</organism>
<dbReference type="SUPFAM" id="SSF111331">
    <property type="entry name" value="NAD kinase/diacylglycerol kinase-like"/>
    <property type="match status" value="1"/>
</dbReference>
<reference evidence="8 9" key="1">
    <citation type="journal article" date="2016" name="Nat. Commun.">
        <title>Extremotolerant tardigrade genome and improved radiotolerance of human cultured cells by tardigrade-unique protein.</title>
        <authorList>
            <person name="Hashimoto T."/>
            <person name="Horikawa D.D."/>
            <person name="Saito Y."/>
            <person name="Kuwahara H."/>
            <person name="Kozuka-Hata H."/>
            <person name="Shin-I T."/>
            <person name="Minakuchi Y."/>
            <person name="Ohishi K."/>
            <person name="Motoyama A."/>
            <person name="Aizu T."/>
            <person name="Enomoto A."/>
            <person name="Kondo K."/>
            <person name="Tanaka S."/>
            <person name="Hara Y."/>
            <person name="Koshikawa S."/>
            <person name="Sagara H."/>
            <person name="Miura T."/>
            <person name="Yokobori S."/>
            <person name="Miyagawa K."/>
            <person name="Suzuki Y."/>
            <person name="Kubo T."/>
            <person name="Oyama M."/>
            <person name="Kohara Y."/>
            <person name="Fujiyama A."/>
            <person name="Arakawa K."/>
            <person name="Katayama T."/>
            <person name="Toyoda A."/>
            <person name="Kunieda T."/>
        </authorList>
    </citation>
    <scope>NUCLEOTIDE SEQUENCE [LARGE SCALE GENOMIC DNA]</scope>
    <source>
        <strain evidence="8 9">YOKOZUNA-1</strain>
    </source>
</reference>
<accession>A0A1D1V7F4</accession>
<dbReference type="Pfam" id="PF01513">
    <property type="entry name" value="NAD_kinase"/>
    <property type="match status" value="1"/>
</dbReference>
<evidence type="ECO:0000256" key="1">
    <source>
        <dbReference type="ARBA" id="ARBA00010995"/>
    </source>
</evidence>
<dbReference type="Proteomes" id="UP000186922">
    <property type="component" value="Unassembled WGS sequence"/>
</dbReference>
<keyword evidence="3" id="KW-0808">Transferase</keyword>
<dbReference type="Gene3D" id="3.40.50.10330">
    <property type="entry name" value="Probable inorganic polyphosphate/atp-NAD kinase, domain 1"/>
    <property type="match status" value="1"/>
</dbReference>
<proteinExistence type="inferred from homology"/>
<feature type="compositionally biased region" description="Polar residues" evidence="7">
    <location>
        <begin position="258"/>
        <end position="272"/>
    </location>
</feature>
<comment type="similarity">
    <text evidence="1">Belongs to the NAD kinase family.</text>
</comment>
<gene>
    <name evidence="8" type="primary">RvY_08112-1</name>
    <name evidence="8" type="synonym">RvY_08112.1</name>
    <name evidence="8" type="ORF">RvY_08112</name>
</gene>
<dbReference type="InterPro" id="IPR016064">
    <property type="entry name" value="NAD/diacylglycerol_kinase_sf"/>
</dbReference>
<dbReference type="STRING" id="947166.A0A1D1V7F4"/>
<evidence type="ECO:0000256" key="5">
    <source>
        <dbReference type="ARBA" id="ARBA00022857"/>
    </source>
</evidence>
<dbReference type="PANTHER" id="PTHR13158:SF5">
    <property type="entry name" value="NAD KINASE 2, MITOCHONDRIAL"/>
    <property type="match status" value="1"/>
</dbReference>
<name>A0A1D1V7F4_RAMVA</name>
<evidence type="ECO:0000256" key="4">
    <source>
        <dbReference type="ARBA" id="ARBA00022777"/>
    </source>
</evidence>
<feature type="region of interest" description="Disordered" evidence="7">
    <location>
        <begin position="251"/>
        <end position="272"/>
    </location>
</feature>
<evidence type="ECO:0000256" key="6">
    <source>
        <dbReference type="ARBA" id="ARBA00023027"/>
    </source>
</evidence>
<dbReference type="EC" id="2.7.1.23" evidence="2"/>
<keyword evidence="9" id="KW-1185">Reference proteome</keyword>
<evidence type="ECO:0000313" key="8">
    <source>
        <dbReference type="EMBL" id="GAU96705.1"/>
    </source>
</evidence>
<keyword evidence="5" id="KW-0521">NADP</keyword>
<keyword evidence="6" id="KW-0520">NAD</keyword>
<dbReference type="AlphaFoldDB" id="A0A1D1V7F4"/>
<dbReference type="GO" id="GO:0019674">
    <property type="term" value="P:NAD+ metabolic process"/>
    <property type="evidence" value="ECO:0007669"/>
    <property type="project" value="InterPro"/>
</dbReference>